<keyword evidence="8" id="KW-1185">Reference proteome</keyword>
<feature type="transmembrane region" description="Helical" evidence="5">
    <location>
        <begin position="324"/>
        <end position="351"/>
    </location>
</feature>
<keyword evidence="4 5" id="KW-0472">Membrane</keyword>
<name>A0AAD9J508_9ANNE</name>
<dbReference type="Proteomes" id="UP001208570">
    <property type="component" value="Unassembled WGS sequence"/>
</dbReference>
<dbReference type="GO" id="GO:0004930">
    <property type="term" value="F:G protein-coupled receptor activity"/>
    <property type="evidence" value="ECO:0007669"/>
    <property type="project" value="InterPro"/>
</dbReference>
<feature type="transmembrane region" description="Helical" evidence="5">
    <location>
        <begin position="183"/>
        <end position="208"/>
    </location>
</feature>
<evidence type="ECO:0000256" key="1">
    <source>
        <dbReference type="ARBA" id="ARBA00004370"/>
    </source>
</evidence>
<comment type="caution">
    <text evidence="7">The sequence shown here is derived from an EMBL/GenBank/DDBJ whole genome shotgun (WGS) entry which is preliminary data.</text>
</comment>
<proteinExistence type="predicted"/>
<feature type="transmembrane region" description="Helical" evidence="5">
    <location>
        <begin position="92"/>
        <end position="113"/>
    </location>
</feature>
<organism evidence="7 8">
    <name type="scientific">Paralvinella palmiformis</name>
    <dbReference type="NCBI Taxonomy" id="53620"/>
    <lineage>
        <taxon>Eukaryota</taxon>
        <taxon>Metazoa</taxon>
        <taxon>Spiralia</taxon>
        <taxon>Lophotrochozoa</taxon>
        <taxon>Annelida</taxon>
        <taxon>Polychaeta</taxon>
        <taxon>Sedentaria</taxon>
        <taxon>Canalipalpata</taxon>
        <taxon>Terebellida</taxon>
        <taxon>Terebelliformia</taxon>
        <taxon>Alvinellidae</taxon>
        <taxon>Paralvinella</taxon>
    </lineage>
</organism>
<sequence>MRNLTTTDMSETEYDIAPSENGSQTINLTNYLSNSSSTPALLFVPASYYLLIRDVYFVLNGFIVCSGLLFNSVALMVFATSPTLRRSTTGHYLIALSLADSTYLLGDFFRWLASKSHSFTEYTKYANLLNKYDVVCKLVNTIRYTAMLCSSSITVAITTERFLTVKWPLKIAQISTPRSAKIVIAFVAVGSLTLCIFPLWCLKIYPVAQTGHDSCQIDVSKIELFKTMVWVAIRVMALIIPSVIVSFFTAWIIVLLKKRDRDKYDLQAHISPIDRRYLLERQLTVMLVAVAIAFVLLRLPYTIVWDINQFKRSIWKPLDPWLSYHIYVAYKLTDILAITNYAINFFLYFLCGSTFREQLMKMCRCKKNKTRRLKRWSIGTFSSLMSRRSSSMNEGSIRASHLSQQQQHAQRKESCEMTHLRQSSKDSSCAHLHNCETNA</sequence>
<dbReference type="InterPro" id="IPR000276">
    <property type="entry name" value="GPCR_Rhodpsn"/>
</dbReference>
<gene>
    <name evidence="7" type="ORF">LSH36_602g01034</name>
</gene>
<dbReference type="PROSITE" id="PS50262">
    <property type="entry name" value="G_PROTEIN_RECEP_F1_2"/>
    <property type="match status" value="1"/>
</dbReference>
<dbReference type="InterPro" id="IPR017452">
    <property type="entry name" value="GPCR_Rhodpsn_7TM"/>
</dbReference>
<evidence type="ECO:0000256" key="4">
    <source>
        <dbReference type="ARBA" id="ARBA00023136"/>
    </source>
</evidence>
<evidence type="ECO:0000313" key="7">
    <source>
        <dbReference type="EMBL" id="KAK2146523.1"/>
    </source>
</evidence>
<dbReference type="PRINTS" id="PR00237">
    <property type="entry name" value="GPCRRHODOPSN"/>
</dbReference>
<dbReference type="AlphaFoldDB" id="A0AAD9J508"/>
<evidence type="ECO:0000256" key="3">
    <source>
        <dbReference type="ARBA" id="ARBA00022989"/>
    </source>
</evidence>
<dbReference type="Gene3D" id="1.20.1070.10">
    <property type="entry name" value="Rhodopsin 7-helix transmembrane proteins"/>
    <property type="match status" value="1"/>
</dbReference>
<feature type="transmembrane region" description="Helical" evidence="5">
    <location>
        <begin position="283"/>
        <end position="304"/>
    </location>
</feature>
<evidence type="ECO:0000256" key="2">
    <source>
        <dbReference type="ARBA" id="ARBA00022692"/>
    </source>
</evidence>
<dbReference type="Pfam" id="PF00001">
    <property type="entry name" value="7tm_1"/>
    <property type="match status" value="1"/>
</dbReference>
<reference evidence="7" key="1">
    <citation type="journal article" date="2023" name="Mol. Biol. Evol.">
        <title>Third-Generation Sequencing Reveals the Adaptive Role of the Epigenome in Three Deep-Sea Polychaetes.</title>
        <authorList>
            <person name="Perez M."/>
            <person name="Aroh O."/>
            <person name="Sun Y."/>
            <person name="Lan Y."/>
            <person name="Juniper S.K."/>
            <person name="Young C.R."/>
            <person name="Angers B."/>
            <person name="Qian P.Y."/>
        </authorList>
    </citation>
    <scope>NUCLEOTIDE SEQUENCE</scope>
    <source>
        <strain evidence="7">P08H-3</strain>
    </source>
</reference>
<dbReference type="EMBL" id="JAODUP010000602">
    <property type="protein sequence ID" value="KAK2146523.1"/>
    <property type="molecule type" value="Genomic_DNA"/>
</dbReference>
<accession>A0AAD9J508</accession>
<dbReference type="PANTHER" id="PTHR46641">
    <property type="entry name" value="FMRFAMIDE RECEPTOR-RELATED"/>
    <property type="match status" value="1"/>
</dbReference>
<keyword evidence="2 5" id="KW-0812">Transmembrane</keyword>
<evidence type="ECO:0000313" key="8">
    <source>
        <dbReference type="Proteomes" id="UP001208570"/>
    </source>
</evidence>
<feature type="transmembrane region" description="Helical" evidence="5">
    <location>
        <begin position="228"/>
        <end position="256"/>
    </location>
</feature>
<keyword evidence="3 5" id="KW-1133">Transmembrane helix</keyword>
<feature type="transmembrane region" description="Helical" evidence="5">
    <location>
        <begin position="55"/>
        <end position="80"/>
    </location>
</feature>
<dbReference type="InterPro" id="IPR052954">
    <property type="entry name" value="GPCR-Ligand_Int"/>
</dbReference>
<dbReference type="CDD" id="cd14978">
    <property type="entry name" value="7tmA_FMRFamide_R-like"/>
    <property type="match status" value="1"/>
</dbReference>
<feature type="domain" description="G-protein coupled receptors family 1 profile" evidence="6">
    <location>
        <begin position="70"/>
        <end position="348"/>
    </location>
</feature>
<dbReference type="GO" id="GO:0016020">
    <property type="term" value="C:membrane"/>
    <property type="evidence" value="ECO:0007669"/>
    <property type="project" value="UniProtKB-SubCell"/>
</dbReference>
<evidence type="ECO:0000259" key="6">
    <source>
        <dbReference type="PROSITE" id="PS50262"/>
    </source>
</evidence>
<comment type="subcellular location">
    <subcellularLocation>
        <location evidence="1">Membrane</location>
    </subcellularLocation>
</comment>
<evidence type="ECO:0000256" key="5">
    <source>
        <dbReference type="SAM" id="Phobius"/>
    </source>
</evidence>
<dbReference type="SUPFAM" id="SSF81321">
    <property type="entry name" value="Family A G protein-coupled receptor-like"/>
    <property type="match status" value="1"/>
</dbReference>
<protein>
    <recommendedName>
        <fullName evidence="6">G-protein coupled receptors family 1 profile domain-containing protein</fullName>
    </recommendedName>
</protein>